<gene>
    <name evidence="4" type="ORF">G6045_08725</name>
</gene>
<comment type="caution">
    <text evidence="4">The sequence shown here is derived from an EMBL/GenBank/DDBJ whole genome shotgun (WGS) entry which is preliminary data.</text>
</comment>
<feature type="region of interest" description="Disordered" evidence="1">
    <location>
        <begin position="178"/>
        <end position="226"/>
    </location>
</feature>
<name>A0A6G4XDW9_9ACTN</name>
<feature type="compositionally biased region" description="Pro residues" evidence="1">
    <location>
        <begin position="302"/>
        <end position="314"/>
    </location>
</feature>
<feature type="region of interest" description="Disordered" evidence="1">
    <location>
        <begin position="259"/>
        <end position="314"/>
    </location>
</feature>
<dbReference type="AlphaFoldDB" id="A0A6G4XDW9"/>
<evidence type="ECO:0000256" key="3">
    <source>
        <dbReference type="SAM" id="SignalP"/>
    </source>
</evidence>
<feature type="compositionally biased region" description="Basic and acidic residues" evidence="1">
    <location>
        <begin position="264"/>
        <end position="278"/>
    </location>
</feature>
<keyword evidence="3" id="KW-0732">Signal</keyword>
<evidence type="ECO:0000313" key="5">
    <source>
        <dbReference type="Proteomes" id="UP000481109"/>
    </source>
</evidence>
<feature type="chain" id="PRO_5026128574" description="LPXTG cell wall anchor domain-containing protein" evidence="3">
    <location>
        <begin position="30"/>
        <end position="314"/>
    </location>
</feature>
<accession>A0A6G4XDW9</accession>
<dbReference type="Proteomes" id="UP000481109">
    <property type="component" value="Unassembled WGS sequence"/>
</dbReference>
<proteinExistence type="predicted"/>
<evidence type="ECO:0000256" key="1">
    <source>
        <dbReference type="SAM" id="MobiDB-lite"/>
    </source>
</evidence>
<protein>
    <recommendedName>
        <fullName evidence="6">LPXTG cell wall anchor domain-containing protein</fullName>
    </recommendedName>
</protein>
<evidence type="ECO:0008006" key="6">
    <source>
        <dbReference type="Google" id="ProtNLM"/>
    </source>
</evidence>
<feature type="signal peptide" evidence="3">
    <location>
        <begin position="1"/>
        <end position="29"/>
    </location>
</feature>
<keyword evidence="2" id="KW-0812">Transmembrane</keyword>
<evidence type="ECO:0000256" key="2">
    <source>
        <dbReference type="SAM" id="Phobius"/>
    </source>
</evidence>
<evidence type="ECO:0000313" key="4">
    <source>
        <dbReference type="EMBL" id="NGO75756.1"/>
    </source>
</evidence>
<reference evidence="4 5" key="1">
    <citation type="submission" date="2020-02" db="EMBL/GenBank/DDBJ databases">
        <title>Whole-genome analyses of novel actinobacteria.</title>
        <authorList>
            <person name="Sahin N."/>
            <person name="Tokatli A."/>
        </authorList>
    </citation>
    <scope>NUCLEOTIDE SEQUENCE [LARGE SCALE GENOMIC DNA]</scope>
    <source>
        <strain evidence="4 5">YC504</strain>
    </source>
</reference>
<organism evidence="4 5">
    <name type="scientific">Streptomyces mesophilus</name>
    <dbReference type="NCBI Taxonomy" id="1775132"/>
    <lineage>
        <taxon>Bacteria</taxon>
        <taxon>Bacillati</taxon>
        <taxon>Actinomycetota</taxon>
        <taxon>Actinomycetes</taxon>
        <taxon>Kitasatosporales</taxon>
        <taxon>Streptomycetaceae</taxon>
        <taxon>Streptomyces</taxon>
    </lineage>
</organism>
<keyword evidence="2" id="KW-0472">Membrane</keyword>
<feature type="compositionally biased region" description="Low complexity" evidence="1">
    <location>
        <begin position="207"/>
        <end position="223"/>
    </location>
</feature>
<keyword evidence="2" id="KW-1133">Transmembrane helix</keyword>
<sequence>MTTSRTPALVSTAALCGLLALGLSSPASAADGTNLNGHSFKEATAITAGSTVKQELVVGDMLLWRIDLEPGQKLAVEARTTTPAGYGEGGALEAFGIQIYDPVRQALHCGGDRNTAIHSSVGKGRDGSTLVADCSVGDPADNRDKPVELAGTYYVQVAMGKVADSRGTVLPIELSVNTGEGIAPTPTPAFNPGTPKEAAAPTGSSRADAAPPAESEKPAAQAPTSNAFASTTIPSWAWLVGAATLAAALLLPLLGKRRRPSRPTVRDLHAHNPRRPLDDEFDEEPSAACDMYRPPFAHSPPTGRPWGPPPNRRR</sequence>
<dbReference type="RefSeq" id="WP_165331272.1">
    <property type="nucleotide sequence ID" value="NZ_JAAKZW010000020.1"/>
</dbReference>
<keyword evidence="5" id="KW-1185">Reference proteome</keyword>
<dbReference type="EMBL" id="JAAKZW010000020">
    <property type="protein sequence ID" value="NGO75756.1"/>
    <property type="molecule type" value="Genomic_DNA"/>
</dbReference>
<feature type="transmembrane region" description="Helical" evidence="2">
    <location>
        <begin position="236"/>
        <end position="254"/>
    </location>
</feature>